<proteinExistence type="predicted"/>
<evidence type="ECO:0000313" key="2">
    <source>
        <dbReference type="Proteomes" id="UP001303046"/>
    </source>
</evidence>
<organism evidence="1 2">
    <name type="scientific">Necator americanus</name>
    <name type="common">Human hookworm</name>
    <dbReference type="NCBI Taxonomy" id="51031"/>
    <lineage>
        <taxon>Eukaryota</taxon>
        <taxon>Metazoa</taxon>
        <taxon>Ecdysozoa</taxon>
        <taxon>Nematoda</taxon>
        <taxon>Chromadorea</taxon>
        <taxon>Rhabditida</taxon>
        <taxon>Rhabditina</taxon>
        <taxon>Rhabditomorpha</taxon>
        <taxon>Strongyloidea</taxon>
        <taxon>Ancylostomatidae</taxon>
        <taxon>Bunostominae</taxon>
        <taxon>Necator</taxon>
    </lineage>
</organism>
<keyword evidence="2" id="KW-1185">Reference proteome</keyword>
<comment type="caution">
    <text evidence="1">The sequence shown here is derived from an EMBL/GenBank/DDBJ whole genome shotgun (WGS) entry which is preliminary data.</text>
</comment>
<dbReference type="Proteomes" id="UP001303046">
    <property type="component" value="Unassembled WGS sequence"/>
</dbReference>
<evidence type="ECO:0000313" key="1">
    <source>
        <dbReference type="EMBL" id="KAK6730840.1"/>
    </source>
</evidence>
<dbReference type="EMBL" id="JAVFWL010000001">
    <property type="protein sequence ID" value="KAK6730840.1"/>
    <property type="molecule type" value="Genomic_DNA"/>
</dbReference>
<accession>A0ABR1BY50</accession>
<sequence>MLAVSRFTRVRDGIRSSLLRQRSKIRDAAAFAKESKIRWAGHVMRFNDSRWTRAVSDWVPRDIKRTTGRPPTRWSDFFTKSFKENYDALRVPRERRNHAARDQDKWKNYWRPLDQFKDQRKSSALELIFTPKTFHIALIQNHTPQGQFVTGERAKS</sequence>
<gene>
    <name evidence="1" type="primary">Necator_chrI.g3486</name>
    <name evidence="1" type="ORF">RB195_007357</name>
</gene>
<protein>
    <submittedName>
        <fullName evidence="1">Uncharacterized protein</fullName>
    </submittedName>
</protein>
<reference evidence="1 2" key="1">
    <citation type="submission" date="2023-08" db="EMBL/GenBank/DDBJ databases">
        <title>A Necator americanus chromosomal reference genome.</title>
        <authorList>
            <person name="Ilik V."/>
            <person name="Petrzelkova K.J."/>
            <person name="Pardy F."/>
            <person name="Fuh T."/>
            <person name="Niatou-Singa F.S."/>
            <person name="Gouil Q."/>
            <person name="Baker L."/>
            <person name="Ritchie M.E."/>
            <person name="Jex A.R."/>
            <person name="Gazzola D."/>
            <person name="Li H."/>
            <person name="Toshio Fujiwara R."/>
            <person name="Zhan B."/>
            <person name="Aroian R.V."/>
            <person name="Pafco B."/>
            <person name="Schwarz E.M."/>
        </authorList>
    </citation>
    <scope>NUCLEOTIDE SEQUENCE [LARGE SCALE GENOMIC DNA]</scope>
    <source>
        <strain evidence="1 2">Aroian</strain>
        <tissue evidence="1">Whole animal</tissue>
    </source>
</reference>
<name>A0ABR1BY50_NECAM</name>